<keyword evidence="11" id="KW-1133">Transmembrane helix</keyword>
<evidence type="ECO:0000256" key="2">
    <source>
        <dbReference type="ARBA" id="ARBA00022527"/>
    </source>
</evidence>
<reference evidence="19" key="1">
    <citation type="journal article" date="2019" name="Curr. Biol.">
        <title>Genome Sequence of Striga asiatica Provides Insight into the Evolution of Plant Parasitism.</title>
        <authorList>
            <person name="Yoshida S."/>
            <person name="Kim S."/>
            <person name="Wafula E.K."/>
            <person name="Tanskanen J."/>
            <person name="Kim Y.M."/>
            <person name="Honaas L."/>
            <person name="Yang Z."/>
            <person name="Spallek T."/>
            <person name="Conn C.E."/>
            <person name="Ichihashi Y."/>
            <person name="Cheong K."/>
            <person name="Cui S."/>
            <person name="Der J.P."/>
            <person name="Gundlach H."/>
            <person name="Jiao Y."/>
            <person name="Hori C."/>
            <person name="Ishida J.K."/>
            <person name="Kasahara H."/>
            <person name="Kiba T."/>
            <person name="Kim M.S."/>
            <person name="Koo N."/>
            <person name="Laohavisit A."/>
            <person name="Lee Y.H."/>
            <person name="Lumba S."/>
            <person name="McCourt P."/>
            <person name="Mortimer J.C."/>
            <person name="Mutuku J.M."/>
            <person name="Nomura T."/>
            <person name="Sasaki-Sekimoto Y."/>
            <person name="Seto Y."/>
            <person name="Wang Y."/>
            <person name="Wakatake T."/>
            <person name="Sakakibara H."/>
            <person name="Demura T."/>
            <person name="Yamaguchi S."/>
            <person name="Yoneyama K."/>
            <person name="Manabe R.I."/>
            <person name="Nelson D.C."/>
            <person name="Schulman A.H."/>
            <person name="Timko M.P."/>
            <person name="dePamphilis C.W."/>
            <person name="Choi D."/>
            <person name="Shirasu K."/>
        </authorList>
    </citation>
    <scope>NUCLEOTIDE SEQUENCE [LARGE SCALE GENOMIC DNA]</scope>
    <source>
        <strain evidence="19">cv. UVA1</strain>
    </source>
</reference>
<name>A0A5A7RIH6_STRAF</name>
<feature type="binding site" evidence="15">
    <location>
        <position position="70"/>
    </location>
    <ligand>
        <name>ATP</name>
        <dbReference type="ChEBI" id="CHEBI:30616"/>
    </ligand>
</feature>
<dbReference type="Proteomes" id="UP000325081">
    <property type="component" value="Unassembled WGS sequence"/>
</dbReference>
<protein>
    <submittedName>
        <fullName evidence="18">Kinase family protein</fullName>
    </submittedName>
</protein>
<proteinExistence type="inferred from homology"/>
<dbReference type="InterPro" id="IPR008271">
    <property type="entry name" value="Ser/Thr_kinase_AS"/>
</dbReference>
<dbReference type="SMART" id="SM00220">
    <property type="entry name" value="S_TKc"/>
    <property type="match status" value="1"/>
</dbReference>
<dbReference type="PROSITE" id="PS00108">
    <property type="entry name" value="PROTEIN_KINASE_ST"/>
    <property type="match status" value="1"/>
</dbReference>
<dbReference type="PANTHER" id="PTHR47973">
    <property type="entry name" value="CYSTEINE-RICH RECEPTOR-LIKE PROTEIN KINASE 3"/>
    <property type="match status" value="1"/>
</dbReference>
<sequence length="371" mass="41184">MTCLSFLCCERSTSKHPELELSGVTNVNLYSYKELKTATNYFSPANKIGQGGFGSVFKGKLRNGRMAAVKVLSSVSKQGLQEFLTEIQVISDVNHENLVKLYGCCVEGNQRILVYNYLENSSLADKLIGVQNSTRVRFNWQTRAKICIEIARGLAYLHEEVRPHIIHRDIKASNILLDRDLNPKISDFGLAKLIQPNMSHISTRVTGTIGYVAPEYALKGQVTRKADIYSYGILLLEIVSGRRNTNMRLPPGEQSILELTWNLYEKNDLHSMVDQSLNGDFDLEQARTFLKIGLLCTQDAAKLRPAMSAVVQMLGGQKDVDENAITKPSSVSDFGDISKTSSSYHSSGSYTMVNSTLTLPPSEGTITFSPR</sequence>
<dbReference type="InterPro" id="IPR011009">
    <property type="entry name" value="Kinase-like_dom_sf"/>
</dbReference>
<keyword evidence="9 18" id="KW-0418">Kinase</keyword>
<dbReference type="FunFam" id="3.30.200.20:FF:000225">
    <property type="entry name" value="cold-responsive protein kinase 1"/>
    <property type="match status" value="1"/>
</dbReference>
<feature type="domain" description="Protein kinase" evidence="17">
    <location>
        <begin position="42"/>
        <end position="320"/>
    </location>
</feature>
<accession>A0A5A7RIH6</accession>
<evidence type="ECO:0000256" key="5">
    <source>
        <dbReference type="ARBA" id="ARBA00022692"/>
    </source>
</evidence>
<dbReference type="AlphaFoldDB" id="A0A5A7RIH6"/>
<dbReference type="PROSITE" id="PS50011">
    <property type="entry name" value="PROTEIN_KINASE_DOM"/>
    <property type="match status" value="1"/>
</dbReference>
<keyword evidence="5" id="KW-0812">Transmembrane</keyword>
<comment type="caution">
    <text evidence="18">The sequence shown here is derived from an EMBL/GenBank/DDBJ whole genome shotgun (WGS) entry which is preliminary data.</text>
</comment>
<keyword evidence="12" id="KW-0472">Membrane</keyword>
<evidence type="ECO:0000313" key="18">
    <source>
        <dbReference type="EMBL" id="GER56971.1"/>
    </source>
</evidence>
<evidence type="ECO:0000256" key="7">
    <source>
        <dbReference type="ARBA" id="ARBA00022737"/>
    </source>
</evidence>
<evidence type="ECO:0000256" key="12">
    <source>
        <dbReference type="ARBA" id="ARBA00023136"/>
    </source>
</evidence>
<evidence type="ECO:0000259" key="17">
    <source>
        <dbReference type="PROSITE" id="PS50011"/>
    </source>
</evidence>
<dbReference type="FunFam" id="1.10.510.10:FF:000044">
    <property type="entry name" value="Putative LRR receptor-like serine/threonine-protein kinase"/>
    <property type="match status" value="1"/>
</dbReference>
<keyword evidence="2 16" id="KW-0723">Serine/threonine-protein kinase</keyword>
<evidence type="ECO:0000256" key="13">
    <source>
        <dbReference type="ARBA" id="ARBA00023170"/>
    </source>
</evidence>
<keyword evidence="6" id="KW-0732">Signal</keyword>
<keyword evidence="13" id="KW-0675">Receptor</keyword>
<keyword evidence="19" id="KW-1185">Reference proteome</keyword>
<comment type="subcellular location">
    <subcellularLocation>
        <location evidence="1">Membrane</location>
        <topology evidence="1">Single-pass membrane protein</topology>
    </subcellularLocation>
</comment>
<dbReference type="Pfam" id="PF00069">
    <property type="entry name" value="Pkinase"/>
    <property type="match status" value="1"/>
</dbReference>
<evidence type="ECO:0000256" key="15">
    <source>
        <dbReference type="PROSITE-ProRule" id="PRU10141"/>
    </source>
</evidence>
<keyword evidence="4" id="KW-0808">Transferase</keyword>
<keyword evidence="10 15" id="KW-0067">ATP-binding</keyword>
<evidence type="ECO:0000256" key="11">
    <source>
        <dbReference type="ARBA" id="ARBA00022989"/>
    </source>
</evidence>
<dbReference type="PROSITE" id="PS00107">
    <property type="entry name" value="PROTEIN_KINASE_ATP"/>
    <property type="match status" value="1"/>
</dbReference>
<evidence type="ECO:0000256" key="10">
    <source>
        <dbReference type="ARBA" id="ARBA00022840"/>
    </source>
</evidence>
<dbReference type="InterPro" id="IPR000719">
    <property type="entry name" value="Prot_kinase_dom"/>
</dbReference>
<evidence type="ECO:0000256" key="14">
    <source>
        <dbReference type="ARBA" id="ARBA00023180"/>
    </source>
</evidence>
<evidence type="ECO:0000256" key="16">
    <source>
        <dbReference type="RuleBase" id="RU000304"/>
    </source>
</evidence>
<dbReference type="EMBL" id="BKCP01012959">
    <property type="protein sequence ID" value="GER56971.1"/>
    <property type="molecule type" value="Genomic_DNA"/>
</dbReference>
<evidence type="ECO:0000256" key="9">
    <source>
        <dbReference type="ARBA" id="ARBA00022777"/>
    </source>
</evidence>
<keyword evidence="8 15" id="KW-0547">Nucleotide-binding</keyword>
<dbReference type="Gene3D" id="3.30.200.20">
    <property type="entry name" value="Phosphorylase Kinase, domain 1"/>
    <property type="match status" value="1"/>
</dbReference>
<comment type="similarity">
    <text evidence="16">Belongs to the protein kinase superfamily.</text>
</comment>
<dbReference type="CDD" id="cd14066">
    <property type="entry name" value="STKc_IRAK"/>
    <property type="match status" value="1"/>
</dbReference>
<dbReference type="InterPro" id="IPR052059">
    <property type="entry name" value="CR_Ser/Thr_kinase"/>
</dbReference>
<evidence type="ECO:0000313" key="19">
    <source>
        <dbReference type="Proteomes" id="UP000325081"/>
    </source>
</evidence>
<dbReference type="GO" id="GO:0016020">
    <property type="term" value="C:membrane"/>
    <property type="evidence" value="ECO:0007669"/>
    <property type="project" value="UniProtKB-SubCell"/>
</dbReference>
<evidence type="ECO:0000256" key="1">
    <source>
        <dbReference type="ARBA" id="ARBA00004167"/>
    </source>
</evidence>
<dbReference type="GO" id="GO:0004674">
    <property type="term" value="F:protein serine/threonine kinase activity"/>
    <property type="evidence" value="ECO:0007669"/>
    <property type="project" value="UniProtKB-KW"/>
</dbReference>
<dbReference type="Gene3D" id="1.10.510.10">
    <property type="entry name" value="Transferase(Phosphotransferase) domain 1"/>
    <property type="match status" value="1"/>
</dbReference>
<keyword evidence="14" id="KW-0325">Glycoprotein</keyword>
<dbReference type="SUPFAM" id="SSF56112">
    <property type="entry name" value="Protein kinase-like (PK-like)"/>
    <property type="match status" value="1"/>
</dbReference>
<evidence type="ECO:0000256" key="8">
    <source>
        <dbReference type="ARBA" id="ARBA00022741"/>
    </source>
</evidence>
<keyword evidence="7" id="KW-0677">Repeat</keyword>
<keyword evidence="3" id="KW-0597">Phosphoprotein</keyword>
<dbReference type="GO" id="GO:0005524">
    <property type="term" value="F:ATP binding"/>
    <property type="evidence" value="ECO:0007669"/>
    <property type="project" value="UniProtKB-UniRule"/>
</dbReference>
<dbReference type="OrthoDB" id="4062651at2759"/>
<evidence type="ECO:0000256" key="6">
    <source>
        <dbReference type="ARBA" id="ARBA00022729"/>
    </source>
</evidence>
<evidence type="ECO:0000256" key="4">
    <source>
        <dbReference type="ARBA" id="ARBA00022679"/>
    </source>
</evidence>
<gene>
    <name evidence="18" type="ORF">STAS_34742</name>
</gene>
<dbReference type="InterPro" id="IPR017441">
    <property type="entry name" value="Protein_kinase_ATP_BS"/>
</dbReference>
<organism evidence="18 19">
    <name type="scientific">Striga asiatica</name>
    <name type="common">Asiatic witchweed</name>
    <name type="synonym">Buchnera asiatica</name>
    <dbReference type="NCBI Taxonomy" id="4170"/>
    <lineage>
        <taxon>Eukaryota</taxon>
        <taxon>Viridiplantae</taxon>
        <taxon>Streptophyta</taxon>
        <taxon>Embryophyta</taxon>
        <taxon>Tracheophyta</taxon>
        <taxon>Spermatophyta</taxon>
        <taxon>Magnoliopsida</taxon>
        <taxon>eudicotyledons</taxon>
        <taxon>Gunneridae</taxon>
        <taxon>Pentapetalae</taxon>
        <taxon>asterids</taxon>
        <taxon>lamiids</taxon>
        <taxon>Lamiales</taxon>
        <taxon>Orobanchaceae</taxon>
        <taxon>Buchnereae</taxon>
        <taxon>Striga</taxon>
    </lineage>
</organism>
<evidence type="ECO:0000256" key="3">
    <source>
        <dbReference type="ARBA" id="ARBA00022553"/>
    </source>
</evidence>